<comment type="caution">
    <text evidence="1">The sequence shown here is derived from an EMBL/GenBank/DDBJ whole genome shotgun (WGS) entry which is preliminary data.</text>
</comment>
<reference evidence="1 2" key="1">
    <citation type="submission" date="2018-05" db="EMBL/GenBank/DDBJ databases">
        <title>Genome sequencing and assembly of the regulated plant pathogen Lachnellula willkommii and related sister species for the development of diagnostic species identification markers.</title>
        <authorList>
            <person name="Giroux E."/>
            <person name="Bilodeau G."/>
        </authorList>
    </citation>
    <scope>NUCLEOTIDE SEQUENCE [LARGE SCALE GENOMIC DNA]</scope>
    <source>
        <strain evidence="1 2">CBS 268.59</strain>
    </source>
</reference>
<proteinExistence type="predicted"/>
<gene>
    <name evidence="1" type="ORF">LSUE1_G008446</name>
</gene>
<dbReference type="AlphaFoldDB" id="A0A8T9BW57"/>
<dbReference type="OrthoDB" id="6329284at2759"/>
<evidence type="ECO:0000313" key="1">
    <source>
        <dbReference type="EMBL" id="TVY62787.1"/>
    </source>
</evidence>
<sequence length="188" mass="21256">MSSLPLNPFTITGGCFGTVITYTLSIPSLSDRPKIPEILLKNNRNLTLDAQNEITARLPITQLDHCNSCRRTAGAIVQCWFVFPQSWMQFSLLPKESSEPEIKRVKPQTVDVIKGDEKLLDNTYLSHFRSSEFAHRTFCGRCGTNLTFHFSGKSKVQCFEDWPPIFDVAVGSMDQESVELEGLRPRTQ</sequence>
<evidence type="ECO:0000313" key="2">
    <source>
        <dbReference type="Proteomes" id="UP000469558"/>
    </source>
</evidence>
<dbReference type="EMBL" id="QGMK01001919">
    <property type="protein sequence ID" value="TVY62787.1"/>
    <property type="molecule type" value="Genomic_DNA"/>
</dbReference>
<dbReference type="Gene3D" id="3.90.1590.10">
    <property type="entry name" value="glutathione-dependent formaldehyde- activating enzyme (gfa)"/>
    <property type="match status" value="1"/>
</dbReference>
<protein>
    <recommendedName>
        <fullName evidence="3">CENP-V/GFA domain-containing protein</fullName>
    </recommendedName>
</protein>
<accession>A0A8T9BW57</accession>
<keyword evidence="2" id="KW-1185">Reference proteome</keyword>
<name>A0A8T9BW57_9HELO</name>
<organism evidence="1 2">
    <name type="scientific">Lachnellula suecica</name>
    <dbReference type="NCBI Taxonomy" id="602035"/>
    <lineage>
        <taxon>Eukaryota</taxon>
        <taxon>Fungi</taxon>
        <taxon>Dikarya</taxon>
        <taxon>Ascomycota</taxon>
        <taxon>Pezizomycotina</taxon>
        <taxon>Leotiomycetes</taxon>
        <taxon>Helotiales</taxon>
        <taxon>Lachnaceae</taxon>
        <taxon>Lachnellula</taxon>
    </lineage>
</organism>
<dbReference type="InterPro" id="IPR011057">
    <property type="entry name" value="Mss4-like_sf"/>
</dbReference>
<dbReference type="SUPFAM" id="SSF51316">
    <property type="entry name" value="Mss4-like"/>
    <property type="match status" value="1"/>
</dbReference>
<dbReference type="PANTHER" id="PTHR33337:SF40">
    <property type="entry name" value="CENP-V_GFA DOMAIN-CONTAINING PROTEIN-RELATED"/>
    <property type="match status" value="1"/>
</dbReference>
<dbReference type="Proteomes" id="UP000469558">
    <property type="component" value="Unassembled WGS sequence"/>
</dbReference>
<evidence type="ECO:0008006" key="3">
    <source>
        <dbReference type="Google" id="ProtNLM"/>
    </source>
</evidence>
<feature type="non-terminal residue" evidence="1">
    <location>
        <position position="188"/>
    </location>
</feature>
<dbReference type="PANTHER" id="PTHR33337">
    <property type="entry name" value="GFA DOMAIN-CONTAINING PROTEIN"/>
    <property type="match status" value="1"/>
</dbReference>